<evidence type="ECO:0000313" key="6">
    <source>
        <dbReference type="Proteomes" id="UP000247792"/>
    </source>
</evidence>
<evidence type="ECO:0000256" key="1">
    <source>
        <dbReference type="ARBA" id="ARBA00022737"/>
    </source>
</evidence>
<dbReference type="OrthoDB" id="198309at2"/>
<evidence type="ECO:0000256" key="3">
    <source>
        <dbReference type="PROSITE-ProRule" id="PRU00023"/>
    </source>
</evidence>
<dbReference type="PRINTS" id="PR01415">
    <property type="entry name" value="ANKYRIN"/>
</dbReference>
<feature type="signal peptide" evidence="4">
    <location>
        <begin position="1"/>
        <end position="33"/>
    </location>
</feature>
<accession>A0A318K1B5</accession>
<dbReference type="EMBL" id="QJKB01000001">
    <property type="protein sequence ID" value="PXX47094.1"/>
    <property type="molecule type" value="Genomic_DNA"/>
</dbReference>
<feature type="repeat" description="ANK" evidence="3">
    <location>
        <begin position="132"/>
        <end position="164"/>
    </location>
</feature>
<feature type="repeat" description="ANK" evidence="3">
    <location>
        <begin position="102"/>
        <end position="134"/>
    </location>
</feature>
<proteinExistence type="predicted"/>
<protein>
    <submittedName>
        <fullName evidence="5">Uncharacterized protein</fullName>
    </submittedName>
</protein>
<dbReference type="AlphaFoldDB" id="A0A318K1B5"/>
<dbReference type="PROSITE" id="PS50088">
    <property type="entry name" value="ANK_REPEAT"/>
    <property type="match status" value="3"/>
</dbReference>
<dbReference type="Pfam" id="PF12796">
    <property type="entry name" value="Ank_2"/>
    <property type="match status" value="1"/>
</dbReference>
<keyword evidence="4" id="KW-0732">Signal</keyword>
<evidence type="ECO:0000256" key="4">
    <source>
        <dbReference type="SAM" id="SignalP"/>
    </source>
</evidence>
<dbReference type="InterPro" id="IPR002110">
    <property type="entry name" value="Ankyrin_rpt"/>
</dbReference>
<dbReference type="InterPro" id="IPR036770">
    <property type="entry name" value="Ankyrin_rpt-contain_sf"/>
</dbReference>
<comment type="caution">
    <text evidence="5">The sequence shown here is derived from an EMBL/GenBank/DDBJ whole genome shotgun (WGS) entry which is preliminary data.</text>
</comment>
<sequence>MQTSLSSALIPGRFYLRCLVCLLLCLSSACAFADDHDDLIFAVRFDQVNKVNDLVKRGLSVNATESTRGETLLMIALREKSKKVFHYLLDHKDIKLEARAANGDTILMLASYLDNLPFVKAVIEHGAEINQVGWCALHYAAAGGNKNIVALLLENSAYIDAESPNKTTPLMMAARSGKHLIVNLLLEEGADPSLKNDLGLTALDFAIEVEQREIAAVLKERMQAVKK</sequence>
<dbReference type="Proteomes" id="UP000247792">
    <property type="component" value="Unassembled WGS sequence"/>
</dbReference>
<evidence type="ECO:0000256" key="2">
    <source>
        <dbReference type="ARBA" id="ARBA00023043"/>
    </source>
</evidence>
<dbReference type="PANTHER" id="PTHR24198:SF165">
    <property type="entry name" value="ANKYRIN REPEAT-CONTAINING PROTEIN-RELATED"/>
    <property type="match status" value="1"/>
</dbReference>
<name>A0A318K1B5_9BURK</name>
<dbReference type="PANTHER" id="PTHR24198">
    <property type="entry name" value="ANKYRIN REPEAT AND PROTEIN KINASE DOMAIN-CONTAINING PROTEIN"/>
    <property type="match status" value="1"/>
</dbReference>
<keyword evidence="6" id="KW-1185">Reference proteome</keyword>
<dbReference type="SMART" id="SM00248">
    <property type="entry name" value="ANK"/>
    <property type="match status" value="6"/>
</dbReference>
<dbReference type="SUPFAM" id="SSF48403">
    <property type="entry name" value="Ankyrin repeat"/>
    <property type="match status" value="1"/>
</dbReference>
<organism evidence="5 6">
    <name type="scientific">Undibacterium pigrum</name>
    <dbReference type="NCBI Taxonomy" id="401470"/>
    <lineage>
        <taxon>Bacteria</taxon>
        <taxon>Pseudomonadati</taxon>
        <taxon>Pseudomonadota</taxon>
        <taxon>Betaproteobacteria</taxon>
        <taxon>Burkholderiales</taxon>
        <taxon>Oxalobacteraceae</taxon>
        <taxon>Undibacterium</taxon>
    </lineage>
</organism>
<feature type="repeat" description="ANK" evidence="3">
    <location>
        <begin position="165"/>
        <end position="197"/>
    </location>
</feature>
<dbReference type="PROSITE" id="PS50297">
    <property type="entry name" value="ANK_REP_REGION"/>
    <property type="match status" value="3"/>
</dbReference>
<keyword evidence="1" id="KW-0677">Repeat</keyword>
<feature type="chain" id="PRO_5016419382" evidence="4">
    <location>
        <begin position="34"/>
        <end position="227"/>
    </location>
</feature>
<evidence type="ECO:0000313" key="5">
    <source>
        <dbReference type="EMBL" id="PXX47094.1"/>
    </source>
</evidence>
<reference evidence="5 6" key="1">
    <citation type="submission" date="2018-05" db="EMBL/GenBank/DDBJ databases">
        <title>Genomic Encyclopedia of Type Strains, Phase IV (KMG-IV): sequencing the most valuable type-strain genomes for metagenomic binning, comparative biology and taxonomic classification.</title>
        <authorList>
            <person name="Goeker M."/>
        </authorList>
    </citation>
    <scope>NUCLEOTIDE SEQUENCE [LARGE SCALE GENOMIC DNA]</scope>
    <source>
        <strain evidence="5 6">DSM 19792</strain>
    </source>
</reference>
<keyword evidence="2 3" id="KW-0040">ANK repeat</keyword>
<gene>
    <name evidence="5" type="ORF">DFR42_101670</name>
</gene>
<dbReference type="Gene3D" id="1.25.40.20">
    <property type="entry name" value="Ankyrin repeat-containing domain"/>
    <property type="match status" value="1"/>
</dbReference>